<sequence length="201" mass="21638">MDVQQPRSIRDLVRLNKYSSGSSPKGFHSPAPPASSPVDPGAYASYGCVVDELQWLLGLARLRTGAQPVPTDGAAHGCEPRRPSGSGSGLLGDYEAMLPRNSWLQMDAQRVAVPSRAAFKEPASPPAPNTPTASQRSSRHCTAFMRDLAARCPSSAPAGSPLRRRPCHELEPQDGTEDPDPWLAIIWQRIDALRALLAQPL</sequence>
<feature type="region of interest" description="Disordered" evidence="1">
    <location>
        <begin position="152"/>
        <end position="178"/>
    </location>
</feature>
<dbReference type="EMBL" id="CM008967">
    <property type="protein sequence ID" value="PNW81651.1"/>
    <property type="molecule type" value="Genomic_DNA"/>
</dbReference>
<gene>
    <name evidence="2" type="ORF">CHLRE_06g254550v5</name>
</gene>
<dbReference type="Gramene" id="PNW81651">
    <property type="protein sequence ID" value="PNW81651"/>
    <property type="gene ID" value="CHLRE_06g254550v5"/>
</dbReference>
<evidence type="ECO:0000256" key="1">
    <source>
        <dbReference type="SAM" id="MobiDB-lite"/>
    </source>
</evidence>
<dbReference type="GeneID" id="66053566"/>
<proteinExistence type="predicted"/>
<dbReference type="RefSeq" id="XP_042923381.1">
    <property type="nucleotide sequence ID" value="XM_043062675.1"/>
</dbReference>
<accession>A0A2K3DMA8</accession>
<dbReference type="InParanoid" id="A0A2K3DMA8"/>
<evidence type="ECO:0000313" key="2">
    <source>
        <dbReference type="EMBL" id="PNW81651.1"/>
    </source>
</evidence>
<dbReference type="KEGG" id="cre:CHLRE_06g254550v5"/>
<keyword evidence="3" id="KW-1185">Reference proteome</keyword>
<evidence type="ECO:0000313" key="3">
    <source>
        <dbReference type="Proteomes" id="UP000006906"/>
    </source>
</evidence>
<protein>
    <submittedName>
        <fullName evidence="2">Uncharacterized protein</fullName>
    </submittedName>
</protein>
<dbReference type="Proteomes" id="UP000006906">
    <property type="component" value="Chromosome 6"/>
</dbReference>
<reference evidence="2 3" key="1">
    <citation type="journal article" date="2007" name="Science">
        <title>The Chlamydomonas genome reveals the evolution of key animal and plant functions.</title>
        <authorList>
            <person name="Merchant S.S."/>
            <person name="Prochnik S.E."/>
            <person name="Vallon O."/>
            <person name="Harris E.H."/>
            <person name="Karpowicz S.J."/>
            <person name="Witman G.B."/>
            <person name="Terry A."/>
            <person name="Salamov A."/>
            <person name="Fritz-Laylin L.K."/>
            <person name="Marechal-Drouard L."/>
            <person name="Marshall W.F."/>
            <person name="Qu L.H."/>
            <person name="Nelson D.R."/>
            <person name="Sanderfoot A.A."/>
            <person name="Spalding M.H."/>
            <person name="Kapitonov V.V."/>
            <person name="Ren Q."/>
            <person name="Ferris P."/>
            <person name="Lindquist E."/>
            <person name="Shapiro H."/>
            <person name="Lucas S.M."/>
            <person name="Grimwood J."/>
            <person name="Schmutz J."/>
            <person name="Cardol P."/>
            <person name="Cerutti H."/>
            <person name="Chanfreau G."/>
            <person name="Chen C.L."/>
            <person name="Cognat V."/>
            <person name="Croft M.T."/>
            <person name="Dent R."/>
            <person name="Dutcher S."/>
            <person name="Fernandez E."/>
            <person name="Fukuzawa H."/>
            <person name="Gonzalez-Ballester D."/>
            <person name="Gonzalez-Halphen D."/>
            <person name="Hallmann A."/>
            <person name="Hanikenne M."/>
            <person name="Hippler M."/>
            <person name="Inwood W."/>
            <person name="Jabbari K."/>
            <person name="Kalanon M."/>
            <person name="Kuras R."/>
            <person name="Lefebvre P.A."/>
            <person name="Lemaire S.D."/>
            <person name="Lobanov A.V."/>
            <person name="Lohr M."/>
            <person name="Manuell A."/>
            <person name="Meier I."/>
            <person name="Mets L."/>
            <person name="Mittag M."/>
            <person name="Mittelmeier T."/>
            <person name="Moroney J.V."/>
            <person name="Moseley J."/>
            <person name="Napoli C."/>
            <person name="Nedelcu A.M."/>
            <person name="Niyogi K."/>
            <person name="Novoselov S.V."/>
            <person name="Paulsen I.T."/>
            <person name="Pazour G."/>
            <person name="Purton S."/>
            <person name="Ral J.P."/>
            <person name="Riano-Pachon D.M."/>
            <person name="Riekhof W."/>
            <person name="Rymarquis L."/>
            <person name="Schroda M."/>
            <person name="Stern D."/>
            <person name="Umen J."/>
            <person name="Willows R."/>
            <person name="Wilson N."/>
            <person name="Zimmer S.L."/>
            <person name="Allmer J."/>
            <person name="Balk J."/>
            <person name="Bisova K."/>
            <person name="Chen C.J."/>
            <person name="Elias M."/>
            <person name="Gendler K."/>
            <person name="Hauser C."/>
            <person name="Lamb M.R."/>
            <person name="Ledford H."/>
            <person name="Long J.C."/>
            <person name="Minagawa J."/>
            <person name="Page M.D."/>
            <person name="Pan J."/>
            <person name="Pootakham W."/>
            <person name="Roje S."/>
            <person name="Rose A."/>
            <person name="Stahlberg E."/>
            <person name="Terauchi A.M."/>
            <person name="Yang P."/>
            <person name="Ball S."/>
            <person name="Bowler C."/>
            <person name="Dieckmann C.L."/>
            <person name="Gladyshev V.N."/>
            <person name="Green P."/>
            <person name="Jorgensen R."/>
            <person name="Mayfield S."/>
            <person name="Mueller-Roeber B."/>
            <person name="Rajamani S."/>
            <person name="Sayre R.T."/>
            <person name="Brokstein P."/>
            <person name="Dubchak I."/>
            <person name="Goodstein D."/>
            <person name="Hornick L."/>
            <person name="Huang Y.W."/>
            <person name="Jhaveri J."/>
            <person name="Luo Y."/>
            <person name="Martinez D."/>
            <person name="Ngau W.C."/>
            <person name="Otillar B."/>
            <person name="Poliakov A."/>
            <person name="Porter A."/>
            <person name="Szajkowski L."/>
            <person name="Werner G."/>
            <person name="Zhou K."/>
            <person name="Grigoriev I.V."/>
            <person name="Rokhsar D.S."/>
            <person name="Grossman A.R."/>
        </authorList>
    </citation>
    <scope>NUCLEOTIDE SEQUENCE [LARGE SCALE GENOMIC DNA]</scope>
    <source>
        <strain evidence="3">CC-503</strain>
    </source>
</reference>
<name>A0A2K3DMA8_CHLRE</name>
<feature type="region of interest" description="Disordered" evidence="1">
    <location>
        <begin position="1"/>
        <end position="37"/>
    </location>
</feature>
<dbReference type="AlphaFoldDB" id="A0A2K3DMA8"/>
<feature type="region of interest" description="Disordered" evidence="1">
    <location>
        <begin position="115"/>
        <end position="140"/>
    </location>
</feature>
<organism evidence="2 3">
    <name type="scientific">Chlamydomonas reinhardtii</name>
    <name type="common">Chlamydomonas smithii</name>
    <dbReference type="NCBI Taxonomy" id="3055"/>
    <lineage>
        <taxon>Eukaryota</taxon>
        <taxon>Viridiplantae</taxon>
        <taxon>Chlorophyta</taxon>
        <taxon>core chlorophytes</taxon>
        <taxon>Chlorophyceae</taxon>
        <taxon>CS clade</taxon>
        <taxon>Chlamydomonadales</taxon>
        <taxon>Chlamydomonadaceae</taxon>
        <taxon>Chlamydomonas</taxon>
    </lineage>
</organism>